<dbReference type="InterPro" id="IPR020017">
    <property type="entry name" value="XapX_domain"/>
</dbReference>
<organism evidence="2 3">
    <name type="scientific">Microvirga vignae</name>
    <dbReference type="NCBI Taxonomy" id="1225564"/>
    <lineage>
        <taxon>Bacteria</taxon>
        <taxon>Pseudomonadati</taxon>
        <taxon>Pseudomonadota</taxon>
        <taxon>Alphaproteobacteria</taxon>
        <taxon>Hyphomicrobiales</taxon>
        <taxon>Methylobacteriaceae</taxon>
        <taxon>Microvirga</taxon>
    </lineage>
</organism>
<evidence type="ECO:0000313" key="2">
    <source>
        <dbReference type="EMBL" id="KLK89799.1"/>
    </source>
</evidence>
<dbReference type="RefSeq" id="WP_047192575.1">
    <property type="nucleotide sequence ID" value="NZ_LCYG01000120.1"/>
</dbReference>
<name>A0A0H1R446_9HYPH</name>
<dbReference type="AlphaFoldDB" id="A0A0H1R446"/>
<evidence type="ECO:0000313" key="3">
    <source>
        <dbReference type="Proteomes" id="UP000035489"/>
    </source>
</evidence>
<dbReference type="Pfam" id="PF07235">
    <property type="entry name" value="DUF1427"/>
    <property type="match status" value="1"/>
</dbReference>
<dbReference type="EMBL" id="LCYG01000120">
    <property type="protein sequence ID" value="KLK89799.1"/>
    <property type="molecule type" value="Genomic_DNA"/>
</dbReference>
<gene>
    <name evidence="2" type="ORF">AA309_29375</name>
</gene>
<reference evidence="2 3" key="1">
    <citation type="submission" date="2015-05" db="EMBL/GenBank/DDBJ databases">
        <title>Draft genome sequence of Microvirga vignae strain BR3299, a novel nitrogen fixing bacteria isolated from Brazil semi-aired region.</title>
        <authorList>
            <person name="Zilli J.E."/>
            <person name="Passos S.R."/>
            <person name="Leite J."/>
            <person name="Baldani J.I."/>
            <person name="Xavier G.R."/>
            <person name="Rumjaneck N.G."/>
            <person name="Simoes-Araujo J.L."/>
        </authorList>
    </citation>
    <scope>NUCLEOTIDE SEQUENCE [LARGE SCALE GENOMIC DNA]</scope>
    <source>
        <strain evidence="2 3">BR3299</strain>
    </source>
</reference>
<keyword evidence="3" id="KW-1185">Reference proteome</keyword>
<dbReference type="OrthoDB" id="4302993at2"/>
<feature type="region of interest" description="Disordered" evidence="1">
    <location>
        <begin position="72"/>
        <end position="92"/>
    </location>
</feature>
<dbReference type="STRING" id="1225564.AA309_29375"/>
<evidence type="ECO:0000256" key="1">
    <source>
        <dbReference type="SAM" id="MobiDB-lite"/>
    </source>
</evidence>
<sequence>MKVYLMSLGAGLLVGVIYSLINVRSPAPPVVALVGLLGILVGEQIPPLIKSFWQKEPATQSWSHQVRPHVFGHLPQGARPSEQTADAQDKAS</sequence>
<dbReference type="InterPro" id="IPR009872">
    <property type="entry name" value="DUF1427"/>
</dbReference>
<accession>A0A0H1R446</accession>
<dbReference type="NCBIfam" id="TIGR03510">
    <property type="entry name" value="XapX"/>
    <property type="match status" value="1"/>
</dbReference>
<protein>
    <submittedName>
        <fullName evidence="2">Membrane protein</fullName>
    </submittedName>
</protein>
<proteinExistence type="predicted"/>
<dbReference type="PATRIC" id="fig|1225564.3.peg.602"/>
<comment type="caution">
    <text evidence="2">The sequence shown here is derived from an EMBL/GenBank/DDBJ whole genome shotgun (WGS) entry which is preliminary data.</text>
</comment>
<dbReference type="Proteomes" id="UP000035489">
    <property type="component" value="Unassembled WGS sequence"/>
</dbReference>